<sequence>MLRAHLQVILWRAADYQSQPEEADDITNFGREIKDNIPVPVIAKSGPAPTELTDVIWCQCQMQVKKCITQACGCHTEHLSCTSYCNCFGEMSVVIHTLTDEIFRL</sequence>
<evidence type="ECO:0000313" key="2">
    <source>
        <dbReference type="Proteomes" id="UP001286313"/>
    </source>
</evidence>
<evidence type="ECO:0000313" key="1">
    <source>
        <dbReference type="EMBL" id="KAK3880448.1"/>
    </source>
</evidence>
<keyword evidence="2" id="KW-1185">Reference proteome</keyword>
<comment type="caution">
    <text evidence="1">The sequence shown here is derived from an EMBL/GenBank/DDBJ whole genome shotgun (WGS) entry which is preliminary data.</text>
</comment>
<organism evidence="1 2">
    <name type="scientific">Petrolisthes cinctipes</name>
    <name type="common">Flat porcelain crab</name>
    <dbReference type="NCBI Taxonomy" id="88211"/>
    <lineage>
        <taxon>Eukaryota</taxon>
        <taxon>Metazoa</taxon>
        <taxon>Ecdysozoa</taxon>
        <taxon>Arthropoda</taxon>
        <taxon>Crustacea</taxon>
        <taxon>Multicrustacea</taxon>
        <taxon>Malacostraca</taxon>
        <taxon>Eumalacostraca</taxon>
        <taxon>Eucarida</taxon>
        <taxon>Decapoda</taxon>
        <taxon>Pleocyemata</taxon>
        <taxon>Anomura</taxon>
        <taxon>Galatheoidea</taxon>
        <taxon>Porcellanidae</taxon>
        <taxon>Petrolisthes</taxon>
    </lineage>
</organism>
<dbReference type="AlphaFoldDB" id="A0AAE1KQU8"/>
<accession>A0AAE1KQU8</accession>
<protein>
    <recommendedName>
        <fullName evidence="3">Tesmin/TSO1-like CXC domain-containing protein</fullName>
    </recommendedName>
</protein>
<dbReference type="EMBL" id="JAWQEG010001323">
    <property type="protein sequence ID" value="KAK3880448.1"/>
    <property type="molecule type" value="Genomic_DNA"/>
</dbReference>
<proteinExistence type="predicted"/>
<gene>
    <name evidence="1" type="ORF">Pcinc_015050</name>
</gene>
<dbReference type="Proteomes" id="UP001286313">
    <property type="component" value="Unassembled WGS sequence"/>
</dbReference>
<reference evidence="1" key="1">
    <citation type="submission" date="2023-10" db="EMBL/GenBank/DDBJ databases">
        <title>Genome assemblies of two species of porcelain crab, Petrolisthes cinctipes and Petrolisthes manimaculis (Anomura: Porcellanidae).</title>
        <authorList>
            <person name="Angst P."/>
        </authorList>
    </citation>
    <scope>NUCLEOTIDE SEQUENCE</scope>
    <source>
        <strain evidence="1">PB745_01</strain>
        <tissue evidence="1">Gill</tissue>
    </source>
</reference>
<evidence type="ECO:0008006" key="3">
    <source>
        <dbReference type="Google" id="ProtNLM"/>
    </source>
</evidence>
<name>A0AAE1KQU8_PETCI</name>